<dbReference type="InterPro" id="IPR008598">
    <property type="entry name" value="Di19_Zn-bd"/>
</dbReference>
<dbReference type="Proteomes" id="UP001370490">
    <property type="component" value="Unassembled WGS sequence"/>
</dbReference>
<comment type="caution">
    <text evidence="4">The sequence shown here is derived from an EMBL/GenBank/DDBJ whole genome shotgun (WGS) entry which is preliminary data.</text>
</comment>
<evidence type="ECO:0000259" key="3">
    <source>
        <dbReference type="Pfam" id="PF14571"/>
    </source>
</evidence>
<dbReference type="InterPro" id="IPR033347">
    <property type="entry name" value="Di19"/>
</dbReference>
<dbReference type="Pfam" id="PF05605">
    <property type="entry name" value="zf-Di19"/>
    <property type="match status" value="1"/>
</dbReference>
<gene>
    <name evidence="4" type="ORF">RJ641_021044</name>
</gene>
<comment type="similarity">
    <text evidence="1">Belongs to the Di19 family.</text>
</comment>
<evidence type="ECO:0000313" key="5">
    <source>
        <dbReference type="Proteomes" id="UP001370490"/>
    </source>
</evidence>
<dbReference type="PANTHER" id="PTHR31875">
    <property type="entry name" value="PROTEIN DEHYDRATION-INDUCED 19"/>
    <property type="match status" value="1"/>
</dbReference>
<evidence type="ECO:0000259" key="2">
    <source>
        <dbReference type="Pfam" id="PF05605"/>
    </source>
</evidence>
<feature type="domain" description="Di19 C-terminal" evidence="3">
    <location>
        <begin position="129"/>
        <end position="196"/>
    </location>
</feature>
<dbReference type="PANTHER" id="PTHR31875:SF23">
    <property type="entry name" value="PROTEIN DEHYDRATION-INDUCED 19 HOMOLOG 4"/>
    <property type="match status" value="1"/>
</dbReference>
<evidence type="ECO:0000313" key="4">
    <source>
        <dbReference type="EMBL" id="KAK6913723.1"/>
    </source>
</evidence>
<sequence length="198" mass="21957">MDFWAGRLSSMTSRRFHSRSDDVYLGDEIIMDGGVEDDAMGKSEYMCPFCGEEFDVVGFWCHIDDEHPVEAKTGICPVCAKRVGMDMVGHLTMQHGNLFKISFFCTCIICRNDERKRRLRKGVSGSTFALLRKELREGNLQSLLGGSSLASSTNAEADPLLSSFISNASVADEHLNVELHSFADTSSVKKSLDEDLSK</sequence>
<feature type="non-terminal residue" evidence="4">
    <location>
        <position position="198"/>
    </location>
</feature>
<dbReference type="AlphaFoldDB" id="A0AAN8UNC3"/>
<proteinExistence type="inferred from homology"/>
<keyword evidence="5" id="KW-1185">Reference proteome</keyword>
<dbReference type="EMBL" id="JBAMMX010000026">
    <property type="protein sequence ID" value="KAK6913723.1"/>
    <property type="molecule type" value="Genomic_DNA"/>
</dbReference>
<evidence type="ECO:0000256" key="1">
    <source>
        <dbReference type="ARBA" id="ARBA00007109"/>
    </source>
</evidence>
<protein>
    <submittedName>
        <fullName evidence="4">Drought induced 19 protein type, zinc-binding domain</fullName>
    </submittedName>
</protein>
<name>A0AAN8UNC3_9MAGN</name>
<feature type="domain" description="Di19 zinc-binding" evidence="2">
    <location>
        <begin position="44"/>
        <end position="96"/>
    </location>
</feature>
<accession>A0AAN8UNC3</accession>
<dbReference type="Pfam" id="PF14571">
    <property type="entry name" value="Di19_C"/>
    <property type="match status" value="1"/>
</dbReference>
<organism evidence="4 5">
    <name type="scientific">Dillenia turbinata</name>
    <dbReference type="NCBI Taxonomy" id="194707"/>
    <lineage>
        <taxon>Eukaryota</taxon>
        <taxon>Viridiplantae</taxon>
        <taxon>Streptophyta</taxon>
        <taxon>Embryophyta</taxon>
        <taxon>Tracheophyta</taxon>
        <taxon>Spermatophyta</taxon>
        <taxon>Magnoliopsida</taxon>
        <taxon>eudicotyledons</taxon>
        <taxon>Gunneridae</taxon>
        <taxon>Pentapetalae</taxon>
        <taxon>Dilleniales</taxon>
        <taxon>Dilleniaceae</taxon>
        <taxon>Dillenia</taxon>
    </lineage>
</organism>
<dbReference type="InterPro" id="IPR027935">
    <property type="entry name" value="Di19_C"/>
</dbReference>
<reference evidence="4 5" key="1">
    <citation type="submission" date="2023-12" db="EMBL/GenBank/DDBJ databases">
        <title>A high-quality genome assembly for Dillenia turbinata (Dilleniales).</title>
        <authorList>
            <person name="Chanderbali A."/>
        </authorList>
    </citation>
    <scope>NUCLEOTIDE SEQUENCE [LARGE SCALE GENOMIC DNA]</scope>
    <source>
        <strain evidence="4">LSX21</strain>
        <tissue evidence="4">Leaf</tissue>
    </source>
</reference>